<feature type="transmembrane region" description="Helical" evidence="7">
    <location>
        <begin position="58"/>
        <end position="91"/>
    </location>
</feature>
<dbReference type="WBParaSite" id="PTRK_0000765000.1">
    <property type="protein sequence ID" value="PTRK_0000765000.1"/>
    <property type="gene ID" value="PTRK_0000765000"/>
</dbReference>
<feature type="transmembrane region" description="Helical" evidence="7">
    <location>
        <begin position="350"/>
        <end position="366"/>
    </location>
</feature>
<organism evidence="8 9">
    <name type="scientific">Parastrongyloides trichosuri</name>
    <name type="common">Possum-specific nematode worm</name>
    <dbReference type="NCBI Taxonomy" id="131310"/>
    <lineage>
        <taxon>Eukaryota</taxon>
        <taxon>Metazoa</taxon>
        <taxon>Ecdysozoa</taxon>
        <taxon>Nematoda</taxon>
        <taxon>Chromadorea</taxon>
        <taxon>Rhabditida</taxon>
        <taxon>Tylenchina</taxon>
        <taxon>Panagrolaimomorpha</taxon>
        <taxon>Strongyloidoidea</taxon>
        <taxon>Strongyloididae</taxon>
        <taxon>Parastrongyloides</taxon>
    </lineage>
</organism>
<dbReference type="InterPro" id="IPR010291">
    <property type="entry name" value="Ion_channel_UNC-93"/>
</dbReference>
<comment type="similarity">
    <text evidence="2">Belongs to the unc-93 family.</text>
</comment>
<reference evidence="9" key="1">
    <citation type="submission" date="2017-02" db="UniProtKB">
        <authorList>
            <consortium name="WormBaseParasite"/>
        </authorList>
    </citation>
    <scope>IDENTIFICATION</scope>
</reference>
<proteinExistence type="inferred from homology"/>
<dbReference type="InterPro" id="IPR036259">
    <property type="entry name" value="MFS_trans_sf"/>
</dbReference>
<feature type="transmembrane region" description="Helical" evidence="7">
    <location>
        <begin position="275"/>
        <end position="299"/>
    </location>
</feature>
<name>A0A0N4ZI95_PARTI</name>
<feature type="transmembrane region" description="Helical" evidence="7">
    <location>
        <begin position="386"/>
        <end position="405"/>
    </location>
</feature>
<evidence type="ECO:0000256" key="7">
    <source>
        <dbReference type="SAM" id="Phobius"/>
    </source>
</evidence>
<feature type="transmembrane region" description="Helical" evidence="7">
    <location>
        <begin position="311"/>
        <end position="330"/>
    </location>
</feature>
<dbReference type="GO" id="GO:0016020">
    <property type="term" value="C:membrane"/>
    <property type="evidence" value="ECO:0007669"/>
    <property type="project" value="UniProtKB-SubCell"/>
</dbReference>
<feature type="transmembrane region" description="Helical" evidence="7">
    <location>
        <begin position="12"/>
        <end position="32"/>
    </location>
</feature>
<protein>
    <submittedName>
        <fullName evidence="9">UNC93-like protein</fullName>
    </submittedName>
</protein>
<accession>A0A0N4ZI95</accession>
<feature type="region of interest" description="Disordered" evidence="6">
    <location>
        <begin position="495"/>
        <end position="533"/>
    </location>
</feature>
<dbReference type="PANTHER" id="PTHR23294">
    <property type="entry name" value="ET TRANSLATION PRODUCT-RELATED"/>
    <property type="match status" value="1"/>
</dbReference>
<evidence type="ECO:0000256" key="3">
    <source>
        <dbReference type="ARBA" id="ARBA00022692"/>
    </source>
</evidence>
<evidence type="ECO:0000256" key="4">
    <source>
        <dbReference type="ARBA" id="ARBA00022989"/>
    </source>
</evidence>
<feature type="transmembrane region" description="Helical" evidence="7">
    <location>
        <begin position="241"/>
        <end position="263"/>
    </location>
</feature>
<keyword evidence="5 7" id="KW-0472">Membrane</keyword>
<keyword evidence="3 7" id="KW-0812">Transmembrane</keyword>
<dbReference type="SUPFAM" id="SSF103473">
    <property type="entry name" value="MFS general substrate transporter"/>
    <property type="match status" value="1"/>
</dbReference>
<feature type="transmembrane region" description="Helical" evidence="7">
    <location>
        <begin position="411"/>
        <end position="430"/>
    </location>
</feature>
<dbReference type="Pfam" id="PF05978">
    <property type="entry name" value="UNC-93"/>
    <property type="match status" value="1"/>
</dbReference>
<keyword evidence="8" id="KW-1185">Reference proteome</keyword>
<dbReference type="Proteomes" id="UP000038045">
    <property type="component" value="Unplaced"/>
</dbReference>
<sequence length="533" mass="59769">MVHLERNFRNVIQLAVAFAFINFGLYGHQYIFKEAIVTKWNEGDIKGRDSAADIANTIYYISFGFSCLIAPAIIGFVGAKVSTMAGTMLIFSHIFTMIFFKPWLCFLTSGLQGLGFALLWAAQGKLLKLNSTIRTADKYTNTFFGICYSSTFLSAIFLICTYIITQKTDGYSELTLTVIYVFMSISIGGGFLTLFFMKMPSKHEMTSSTMTIENGTLATNTYVEIVLNVFKVLFKKKFIKYVFMFIHFGMSCTVWSSLIPNTISASEQFGTYRFYHMAGCCFVQGISQLAGAGFFFFYGPKLKKLTRMRKTYIGVAFTFAAYFMMLLTIPPKANQGRTDGNAHIQMTSPYFVYVPSALIGLGDIIFKIQITTHIMDVYPDQSGEVFSLFNGLQGVGMAAIFTLSIYITLDFIMGIVMGYLLVGLYCFYVAEKKLLDFYRADSPSQRRKPATDTALERYMKQNPDDPISKGMHTGKYTTNDLLVITNNNTLDDISEQFTESDDGMNVGKSGMDKSKSQVTTSRSKDNTKSLTKN</sequence>
<dbReference type="InterPro" id="IPR051617">
    <property type="entry name" value="UNC-93-like_regulator"/>
</dbReference>
<dbReference type="STRING" id="131310.A0A0N4ZI95"/>
<evidence type="ECO:0000256" key="6">
    <source>
        <dbReference type="SAM" id="MobiDB-lite"/>
    </source>
</evidence>
<feature type="transmembrane region" description="Helical" evidence="7">
    <location>
        <begin position="103"/>
        <end position="122"/>
    </location>
</feature>
<keyword evidence="4 7" id="KW-1133">Transmembrane helix</keyword>
<evidence type="ECO:0000313" key="9">
    <source>
        <dbReference type="WBParaSite" id="PTRK_0000765000.1"/>
    </source>
</evidence>
<dbReference type="AlphaFoldDB" id="A0A0N4ZI95"/>
<evidence type="ECO:0000313" key="8">
    <source>
        <dbReference type="Proteomes" id="UP000038045"/>
    </source>
</evidence>
<evidence type="ECO:0000256" key="1">
    <source>
        <dbReference type="ARBA" id="ARBA00004141"/>
    </source>
</evidence>
<evidence type="ECO:0000256" key="2">
    <source>
        <dbReference type="ARBA" id="ARBA00009172"/>
    </source>
</evidence>
<feature type="transmembrane region" description="Helical" evidence="7">
    <location>
        <begin position="142"/>
        <end position="164"/>
    </location>
</feature>
<comment type="subcellular location">
    <subcellularLocation>
        <location evidence="1">Membrane</location>
        <topology evidence="1">Multi-pass membrane protein</topology>
    </subcellularLocation>
</comment>
<feature type="transmembrane region" description="Helical" evidence="7">
    <location>
        <begin position="176"/>
        <end position="197"/>
    </location>
</feature>
<evidence type="ECO:0000256" key="5">
    <source>
        <dbReference type="ARBA" id="ARBA00023136"/>
    </source>
</evidence>
<dbReference type="PANTHER" id="PTHR23294:SF18">
    <property type="entry name" value="UNC93-LIKE PROTEIN MFSD11"/>
    <property type="match status" value="1"/>
</dbReference>